<dbReference type="InterPro" id="IPR025748">
    <property type="entry name" value="PrcB_C_dom"/>
</dbReference>
<comment type="caution">
    <text evidence="2">The sequence shown here is derived from an EMBL/GenBank/DDBJ whole genome shotgun (WGS) entry which is preliminary data.</text>
</comment>
<reference evidence="2" key="1">
    <citation type="submission" date="2022-07" db="EMBL/GenBank/DDBJ databases">
        <title>Taxonomy of Novel Oxalotrophic and Methylotrophic Bacteria.</title>
        <authorList>
            <person name="Sahin N."/>
            <person name="Tani A."/>
        </authorList>
    </citation>
    <scope>NUCLEOTIDE SEQUENCE</scope>
    <source>
        <strain evidence="2">Y10</strain>
    </source>
</reference>
<dbReference type="Pfam" id="PF14343">
    <property type="entry name" value="PrcB_C"/>
    <property type="match status" value="1"/>
</dbReference>
<protein>
    <recommendedName>
        <fullName evidence="1">PrcB C-terminal domain-containing protein</fullName>
    </recommendedName>
</protein>
<feature type="domain" description="PrcB C-terminal" evidence="1">
    <location>
        <begin position="68"/>
        <end position="123"/>
    </location>
</feature>
<organism evidence="2 3">
    <name type="scientific">Neptunitalea lumnitzerae</name>
    <dbReference type="NCBI Taxonomy" id="2965509"/>
    <lineage>
        <taxon>Bacteria</taxon>
        <taxon>Pseudomonadati</taxon>
        <taxon>Bacteroidota</taxon>
        <taxon>Flavobacteriia</taxon>
        <taxon>Flavobacteriales</taxon>
        <taxon>Flavobacteriaceae</taxon>
        <taxon>Neptunitalea</taxon>
    </lineage>
</organism>
<proteinExistence type="predicted"/>
<evidence type="ECO:0000313" key="3">
    <source>
        <dbReference type="Proteomes" id="UP001143543"/>
    </source>
</evidence>
<dbReference type="Proteomes" id="UP001143543">
    <property type="component" value="Unassembled WGS sequence"/>
</dbReference>
<sequence length="134" mass="14711">MYFVCTSFVNTASVNFETLLQSSVGGPQTAEIIVAKEPGIVNEFFKKVNSTSGSHLAAPKIDYSKEMLFVICMGEKQSGGYQIDVSTIEETANTITVFVKETTPEEGAIVTTMITNPFTVVKLKTSNKRIIFRK</sequence>
<name>A0ABQ5MLA2_9FLAO</name>
<evidence type="ECO:0000313" key="2">
    <source>
        <dbReference type="EMBL" id="GLB50185.1"/>
    </source>
</evidence>
<dbReference type="EMBL" id="BRVO01000003">
    <property type="protein sequence ID" value="GLB50185.1"/>
    <property type="molecule type" value="Genomic_DNA"/>
</dbReference>
<accession>A0ABQ5MLA2</accession>
<keyword evidence="3" id="KW-1185">Reference proteome</keyword>
<evidence type="ECO:0000259" key="1">
    <source>
        <dbReference type="Pfam" id="PF14343"/>
    </source>
</evidence>
<gene>
    <name evidence="2" type="ORF">Y10_25530</name>
</gene>